<dbReference type="SUPFAM" id="SSF55347">
    <property type="entry name" value="Glyceraldehyde-3-phosphate dehydrogenase-like, C-terminal domain"/>
    <property type="match status" value="1"/>
</dbReference>
<evidence type="ECO:0000259" key="2">
    <source>
        <dbReference type="Pfam" id="PF22725"/>
    </source>
</evidence>
<reference evidence="3 4" key="1">
    <citation type="submission" date="2018-02" db="EMBL/GenBank/DDBJ databases">
        <title>Discovery of a pederin family compound in a non-symbiotic bloom-forming cyanobacterium.</title>
        <authorList>
            <person name="Kust A."/>
            <person name="Mares J."/>
            <person name="Jokela J."/>
            <person name="Urajova P."/>
            <person name="Hajek J."/>
            <person name="Saurav K."/>
            <person name="Voracova K."/>
            <person name="Fewer D.P."/>
            <person name="Haapaniemi E."/>
            <person name="Permi P."/>
            <person name="Rehakova K."/>
            <person name="Sivonen K."/>
            <person name="Hrouzek P."/>
        </authorList>
    </citation>
    <scope>NUCLEOTIDE SEQUENCE [LARGE SCALE GENOMIC DNA]</scope>
    <source>
        <strain evidence="3 4">CHARLIE-1</strain>
    </source>
</reference>
<name>A0A2S6CTI1_9CYAN</name>
<dbReference type="SUPFAM" id="SSF51735">
    <property type="entry name" value="NAD(P)-binding Rossmann-fold domains"/>
    <property type="match status" value="1"/>
</dbReference>
<dbReference type="Gene3D" id="3.30.360.10">
    <property type="entry name" value="Dihydrodipicolinate Reductase, domain 2"/>
    <property type="match status" value="1"/>
</dbReference>
<evidence type="ECO:0000259" key="1">
    <source>
        <dbReference type="Pfam" id="PF01408"/>
    </source>
</evidence>
<dbReference type="InterPro" id="IPR051450">
    <property type="entry name" value="Gfo/Idh/MocA_Oxidoreductases"/>
</dbReference>
<dbReference type="Pfam" id="PF22725">
    <property type="entry name" value="GFO_IDH_MocA_C3"/>
    <property type="match status" value="1"/>
</dbReference>
<sequence>MSENNQNIAVIGTGYWGKNLVRNFSELGALRLICDANQQTLTELTTKFNVEGVTDFAEVLANPDIQGVVIATPAITHFDLVIQALTAGKDVFVEKPLALNLQDAIDIKSAVNQSNQILMVGHLLEYHPALVKLRQIVTDGKIGKIQYIYSNRLSFGKIRTEENVLWSFTPHDICMILGFLGEIPHTVQAFGSANVTQVEDFCVINLEFSQNVKAHVFASWLHPFKEHRLVVVGDAGTLVFDDVSKDAKLVLYDQQITVLNGIPILEKKSHTPIAVEQNEPLKLECQHFLDCIQTRQTPVTDVDNGINVLTVLQAAQISLQSKGKIIDPKEV</sequence>
<feature type="domain" description="GFO/IDH/MocA-like oxidoreductase" evidence="2">
    <location>
        <begin position="132"/>
        <end position="238"/>
    </location>
</feature>
<dbReference type="Proteomes" id="UP000239589">
    <property type="component" value="Unassembled WGS sequence"/>
</dbReference>
<dbReference type="EMBL" id="PGEM01000083">
    <property type="protein sequence ID" value="PPJ63046.1"/>
    <property type="molecule type" value="Genomic_DNA"/>
</dbReference>
<dbReference type="Gene3D" id="3.40.50.720">
    <property type="entry name" value="NAD(P)-binding Rossmann-like Domain"/>
    <property type="match status" value="1"/>
</dbReference>
<dbReference type="RefSeq" id="WP_104388160.1">
    <property type="nucleotide sequence ID" value="NZ_PGEM01000083.1"/>
</dbReference>
<dbReference type="AlphaFoldDB" id="A0A2S6CTI1"/>
<protein>
    <submittedName>
        <fullName evidence="3">Oxidoreductase</fullName>
    </submittedName>
</protein>
<organism evidence="3 4">
    <name type="scientific">Cuspidothrix issatschenkoi CHARLIE-1</name>
    <dbReference type="NCBI Taxonomy" id="2052836"/>
    <lineage>
        <taxon>Bacteria</taxon>
        <taxon>Bacillati</taxon>
        <taxon>Cyanobacteriota</taxon>
        <taxon>Cyanophyceae</taxon>
        <taxon>Nostocales</taxon>
        <taxon>Aphanizomenonaceae</taxon>
        <taxon>Cuspidothrix</taxon>
    </lineage>
</organism>
<proteinExistence type="predicted"/>
<evidence type="ECO:0000313" key="4">
    <source>
        <dbReference type="Proteomes" id="UP000239589"/>
    </source>
</evidence>
<dbReference type="OrthoDB" id="9815825at2"/>
<gene>
    <name evidence="3" type="ORF">CUN59_12510</name>
</gene>
<evidence type="ECO:0000313" key="3">
    <source>
        <dbReference type="EMBL" id="PPJ63046.1"/>
    </source>
</evidence>
<dbReference type="InterPro" id="IPR055170">
    <property type="entry name" value="GFO_IDH_MocA-like_dom"/>
</dbReference>
<dbReference type="InterPro" id="IPR036291">
    <property type="entry name" value="NAD(P)-bd_dom_sf"/>
</dbReference>
<keyword evidence="4" id="KW-1185">Reference proteome</keyword>
<dbReference type="PANTHER" id="PTHR43377:SF6">
    <property type="entry name" value="GFO_IDH_MOCA-LIKE OXIDOREDUCTASE N-TERMINAL DOMAIN-CONTAINING PROTEIN"/>
    <property type="match status" value="1"/>
</dbReference>
<dbReference type="Pfam" id="PF01408">
    <property type="entry name" value="GFO_IDH_MocA"/>
    <property type="match status" value="1"/>
</dbReference>
<feature type="domain" description="Gfo/Idh/MocA-like oxidoreductase N-terminal" evidence="1">
    <location>
        <begin position="7"/>
        <end position="122"/>
    </location>
</feature>
<dbReference type="PANTHER" id="PTHR43377">
    <property type="entry name" value="BILIVERDIN REDUCTASE A"/>
    <property type="match status" value="1"/>
</dbReference>
<dbReference type="InterPro" id="IPR000683">
    <property type="entry name" value="Gfo/Idh/MocA-like_OxRdtase_N"/>
</dbReference>
<dbReference type="GO" id="GO:0000166">
    <property type="term" value="F:nucleotide binding"/>
    <property type="evidence" value="ECO:0007669"/>
    <property type="project" value="InterPro"/>
</dbReference>
<accession>A0A2S6CTI1</accession>
<comment type="caution">
    <text evidence="3">The sequence shown here is derived from an EMBL/GenBank/DDBJ whole genome shotgun (WGS) entry which is preliminary data.</text>
</comment>